<dbReference type="PANTHER" id="PTHR11157:SF17">
    <property type="entry name" value="ELONGATION OF VERY LONG CHAIN FATTY ACIDS PROTEIN 6"/>
    <property type="match status" value="1"/>
</dbReference>
<keyword evidence="4 11" id="KW-0808">Transferase</keyword>
<feature type="transmembrane region" description="Helical" evidence="11">
    <location>
        <begin position="241"/>
        <end position="263"/>
    </location>
</feature>
<keyword evidence="3 11" id="KW-0444">Lipid biosynthesis</keyword>
<dbReference type="UniPathway" id="UPA00094"/>
<dbReference type="Pfam" id="PF01151">
    <property type="entry name" value="ELO"/>
    <property type="match status" value="1"/>
</dbReference>
<evidence type="ECO:0000313" key="14">
    <source>
        <dbReference type="EMBL" id="CAG9117257.1"/>
    </source>
</evidence>
<dbReference type="GO" id="GO:0034625">
    <property type="term" value="P:fatty acid elongation, monounsaturated fatty acid"/>
    <property type="evidence" value="ECO:0007669"/>
    <property type="project" value="TreeGrafter"/>
</dbReference>
<dbReference type="GO" id="GO:0019367">
    <property type="term" value="P:fatty acid elongation, saturated fatty acid"/>
    <property type="evidence" value="ECO:0007669"/>
    <property type="project" value="TreeGrafter"/>
</dbReference>
<evidence type="ECO:0000256" key="7">
    <source>
        <dbReference type="ARBA" id="ARBA00022989"/>
    </source>
</evidence>
<dbReference type="GO" id="GO:0005789">
    <property type="term" value="C:endoplasmic reticulum membrane"/>
    <property type="evidence" value="ECO:0007669"/>
    <property type="project" value="TreeGrafter"/>
</dbReference>
<accession>A0A1I7S4N5</accession>
<feature type="transmembrane region" description="Helical" evidence="11">
    <location>
        <begin position="172"/>
        <end position="190"/>
    </location>
</feature>
<dbReference type="EMBL" id="CAJFCV020000004">
    <property type="protein sequence ID" value="CAG9117257.1"/>
    <property type="molecule type" value="Genomic_DNA"/>
</dbReference>
<dbReference type="GO" id="GO:0042761">
    <property type="term" value="P:very long-chain fatty acid biosynthetic process"/>
    <property type="evidence" value="ECO:0007669"/>
    <property type="project" value="TreeGrafter"/>
</dbReference>
<keyword evidence="8 11" id="KW-0443">Lipid metabolism</keyword>
<dbReference type="InterPro" id="IPR002076">
    <property type="entry name" value="ELO_fam"/>
</dbReference>
<evidence type="ECO:0000313" key="16">
    <source>
        <dbReference type="Proteomes" id="UP000659654"/>
    </source>
</evidence>
<evidence type="ECO:0000256" key="8">
    <source>
        <dbReference type="ARBA" id="ARBA00023098"/>
    </source>
</evidence>
<evidence type="ECO:0000256" key="4">
    <source>
        <dbReference type="ARBA" id="ARBA00022679"/>
    </source>
</evidence>
<dbReference type="PROSITE" id="PS01188">
    <property type="entry name" value="ELO"/>
    <property type="match status" value="1"/>
</dbReference>
<dbReference type="EMBL" id="CAJFDI010000004">
    <property type="protein sequence ID" value="CAD5227224.1"/>
    <property type="molecule type" value="Genomic_DNA"/>
</dbReference>
<evidence type="ECO:0000313" key="15">
    <source>
        <dbReference type="Proteomes" id="UP000095284"/>
    </source>
</evidence>
<feature type="transmembrane region" description="Helical" evidence="11">
    <location>
        <begin position="71"/>
        <end position="90"/>
    </location>
</feature>
<dbReference type="GO" id="GO:0034626">
    <property type="term" value="P:fatty acid elongation, polyunsaturated fatty acid"/>
    <property type="evidence" value="ECO:0007669"/>
    <property type="project" value="TreeGrafter"/>
</dbReference>
<dbReference type="PANTHER" id="PTHR11157">
    <property type="entry name" value="FATTY ACID ACYL TRANSFERASE-RELATED"/>
    <property type="match status" value="1"/>
</dbReference>
<evidence type="ECO:0000256" key="12">
    <source>
        <dbReference type="SAM" id="MobiDB-lite"/>
    </source>
</evidence>
<gene>
    <name evidence="13" type="ORF">BXYJ_LOCUS9769</name>
</gene>
<dbReference type="Proteomes" id="UP000582659">
    <property type="component" value="Unassembled WGS sequence"/>
</dbReference>
<dbReference type="Proteomes" id="UP000095284">
    <property type="component" value="Unplaced"/>
</dbReference>
<protein>
    <recommendedName>
        <fullName evidence="11">Elongation of very long chain fatty acids protein</fullName>
        <ecNumber evidence="11">2.3.1.199</ecNumber>
    </recommendedName>
    <alternativeName>
        <fullName evidence="11">Very-long-chain 3-oxoacyl-CoA synthase</fullName>
    </alternativeName>
</protein>
<feature type="transmembrane region" description="Helical" evidence="11">
    <location>
        <begin position="102"/>
        <end position="124"/>
    </location>
</feature>
<keyword evidence="9 11" id="KW-0472">Membrane</keyword>
<proteinExistence type="inferred from homology"/>
<evidence type="ECO:0000256" key="2">
    <source>
        <dbReference type="ARBA" id="ARBA00005194"/>
    </source>
</evidence>
<dbReference type="InterPro" id="IPR030457">
    <property type="entry name" value="ELO_CS"/>
</dbReference>
<organism evidence="15 17">
    <name type="scientific">Bursaphelenchus xylophilus</name>
    <name type="common">Pinewood nematode worm</name>
    <name type="synonym">Aphelenchoides xylophilus</name>
    <dbReference type="NCBI Taxonomy" id="6326"/>
    <lineage>
        <taxon>Eukaryota</taxon>
        <taxon>Metazoa</taxon>
        <taxon>Ecdysozoa</taxon>
        <taxon>Nematoda</taxon>
        <taxon>Chromadorea</taxon>
        <taxon>Rhabditida</taxon>
        <taxon>Tylenchina</taxon>
        <taxon>Tylenchomorpha</taxon>
        <taxon>Aphelenchoidea</taxon>
        <taxon>Aphelenchoididae</taxon>
        <taxon>Bursaphelenchus</taxon>
    </lineage>
</organism>
<keyword evidence="6 11" id="KW-0276">Fatty acid metabolism</keyword>
<evidence type="ECO:0000256" key="1">
    <source>
        <dbReference type="ARBA" id="ARBA00004141"/>
    </source>
</evidence>
<dbReference type="OrthoDB" id="10259681at2759"/>
<keyword evidence="10 11" id="KW-0275">Fatty acid biosynthesis</keyword>
<comment type="catalytic activity">
    <reaction evidence="11">
        <text>a very-long-chain acyl-CoA + malonyl-CoA + H(+) = a very-long-chain 3-oxoacyl-CoA + CO2 + CoA</text>
        <dbReference type="Rhea" id="RHEA:32727"/>
        <dbReference type="ChEBI" id="CHEBI:15378"/>
        <dbReference type="ChEBI" id="CHEBI:16526"/>
        <dbReference type="ChEBI" id="CHEBI:57287"/>
        <dbReference type="ChEBI" id="CHEBI:57384"/>
        <dbReference type="ChEBI" id="CHEBI:90725"/>
        <dbReference type="ChEBI" id="CHEBI:90736"/>
        <dbReference type="EC" id="2.3.1.199"/>
    </reaction>
</comment>
<dbReference type="GO" id="GO:0009922">
    <property type="term" value="F:fatty acid elongase activity"/>
    <property type="evidence" value="ECO:0007669"/>
    <property type="project" value="UniProtKB-EC"/>
</dbReference>
<keyword evidence="7 11" id="KW-1133">Transmembrane helix</keyword>
<dbReference type="AlphaFoldDB" id="A0A1I7S4N5"/>
<comment type="pathway">
    <text evidence="2">Lipid metabolism; fatty acid biosynthesis.</text>
</comment>
<evidence type="ECO:0000256" key="3">
    <source>
        <dbReference type="ARBA" id="ARBA00022516"/>
    </source>
</evidence>
<sequence>MAQYDYHPRYGIENYSFVIPMETSFDSVASTLWMQENWHHSVSFSALYIISLYAGQKIMEGRKPFLLEGPLFYWNLFLAIFSLFGFIRMTPEMFWAVGSNSFEYSICTASFAQGVTGFWTEMFAMSKVLEFVDTWFIVLRKKPLIFLHWYHHVTVLIYTWHAYKDHTASGRWFIWMNYGVHALMYSYYALRAAQISVPRVGAMTVTVLQIAQMVMGVYIGYRVFNIKSSGRPCQQTDENLYFSFTIYFSYFLLFCHFFYKAYLRPNNRYKAKKEDGLTNGVKNGGLTNGLKNGEIKNGLKNGVVKNGTANGVEPAAQINEKPLGDLRRTPPTRRRAQKIE</sequence>
<comment type="subcellular location">
    <subcellularLocation>
        <location evidence="1">Membrane</location>
        <topology evidence="1">Multi-pass membrane protein</topology>
    </subcellularLocation>
</comment>
<dbReference type="GO" id="GO:0030148">
    <property type="term" value="P:sphingolipid biosynthetic process"/>
    <property type="evidence" value="ECO:0007669"/>
    <property type="project" value="TreeGrafter"/>
</dbReference>
<feature type="transmembrane region" description="Helical" evidence="11">
    <location>
        <begin position="202"/>
        <end position="221"/>
    </location>
</feature>
<keyword evidence="5 11" id="KW-0812">Transmembrane</keyword>
<dbReference type="EC" id="2.3.1.199" evidence="11"/>
<evidence type="ECO:0000313" key="17">
    <source>
        <dbReference type="WBParaSite" id="BXY_0796800.1"/>
    </source>
</evidence>
<reference evidence="17" key="1">
    <citation type="submission" date="2016-11" db="UniProtKB">
        <authorList>
            <consortium name="WormBaseParasite"/>
        </authorList>
    </citation>
    <scope>IDENTIFICATION</scope>
</reference>
<name>A0A1I7S4N5_BURXY</name>
<dbReference type="eggNOG" id="KOG3072">
    <property type="taxonomic scope" value="Eukaryota"/>
</dbReference>
<evidence type="ECO:0000256" key="5">
    <source>
        <dbReference type="ARBA" id="ARBA00022692"/>
    </source>
</evidence>
<evidence type="ECO:0000256" key="9">
    <source>
        <dbReference type="ARBA" id="ARBA00023136"/>
    </source>
</evidence>
<feature type="transmembrane region" description="Helical" evidence="11">
    <location>
        <begin position="144"/>
        <end position="160"/>
    </location>
</feature>
<dbReference type="WBParaSite" id="BXY_0796800.1">
    <property type="protein sequence ID" value="BXY_0796800.1"/>
    <property type="gene ID" value="BXY_0796800"/>
</dbReference>
<evidence type="ECO:0000256" key="6">
    <source>
        <dbReference type="ARBA" id="ARBA00022832"/>
    </source>
</evidence>
<reference evidence="14" key="2">
    <citation type="submission" date="2020-08" db="EMBL/GenBank/DDBJ databases">
        <authorList>
            <person name="Kikuchi T."/>
        </authorList>
    </citation>
    <scope>NUCLEOTIDE SEQUENCE</scope>
    <source>
        <strain evidence="13">Ka4C1</strain>
    </source>
</reference>
<evidence type="ECO:0000313" key="13">
    <source>
        <dbReference type="EMBL" id="CAD5227224.1"/>
    </source>
</evidence>
<evidence type="ECO:0000256" key="11">
    <source>
        <dbReference type="RuleBase" id="RU361115"/>
    </source>
</evidence>
<feature type="compositionally biased region" description="Basic residues" evidence="12">
    <location>
        <begin position="330"/>
        <end position="340"/>
    </location>
</feature>
<dbReference type="Proteomes" id="UP000659654">
    <property type="component" value="Unassembled WGS sequence"/>
</dbReference>
<comment type="similarity">
    <text evidence="11">Belongs to the ELO family.</text>
</comment>
<evidence type="ECO:0000256" key="10">
    <source>
        <dbReference type="ARBA" id="ARBA00023160"/>
    </source>
</evidence>
<dbReference type="SMR" id="A0A1I7S4N5"/>
<keyword evidence="16" id="KW-1185">Reference proteome</keyword>
<feature type="region of interest" description="Disordered" evidence="12">
    <location>
        <begin position="313"/>
        <end position="340"/>
    </location>
</feature>